<feature type="chain" id="PRO_5001815627" description="1-alkyl-2-acetylglycerophosphocholine esterase" evidence="5">
    <location>
        <begin position="18"/>
        <end position="381"/>
    </location>
</feature>
<dbReference type="GO" id="GO:0016042">
    <property type="term" value="P:lipid catabolic process"/>
    <property type="evidence" value="ECO:0007669"/>
    <property type="project" value="UniProtKB-KW"/>
</dbReference>
<protein>
    <recommendedName>
        <fullName evidence="1">1-alkyl-2-acetylglycerophosphocholine esterase</fullName>
        <ecNumber evidence="1">3.1.1.47</ecNumber>
    </recommendedName>
</protein>
<dbReference type="PANTHER" id="PTHR10272:SF14">
    <property type="entry name" value="PAF ACETYLHYDROLASE FAMILY PROTEIN"/>
    <property type="match status" value="1"/>
</dbReference>
<dbReference type="STRING" id="857340.A0A086T9L3"/>
<dbReference type="Pfam" id="PF03403">
    <property type="entry name" value="PAF-AH_p_II"/>
    <property type="match status" value="1"/>
</dbReference>
<gene>
    <name evidence="6" type="ORF">ACRE_031830</name>
</gene>
<evidence type="ECO:0000256" key="1">
    <source>
        <dbReference type="ARBA" id="ARBA00013201"/>
    </source>
</evidence>
<dbReference type="HOGENOM" id="CLU_026278_0_0_1"/>
<dbReference type="Proteomes" id="UP000029964">
    <property type="component" value="Unassembled WGS sequence"/>
</dbReference>
<dbReference type="OrthoDB" id="2363873at2759"/>
<name>A0A086T9L3_HAPC1</name>
<comment type="caution">
    <text evidence="6">The sequence shown here is derived from an EMBL/GenBank/DDBJ whole genome shotgun (WGS) entry which is preliminary data.</text>
</comment>
<organism evidence="6 7">
    <name type="scientific">Hapsidospora chrysogenum (strain ATCC 11550 / CBS 779.69 / DSM 880 / IAM 14645 / JCM 23072 / IMI 49137)</name>
    <name type="common">Acremonium chrysogenum</name>
    <dbReference type="NCBI Taxonomy" id="857340"/>
    <lineage>
        <taxon>Eukaryota</taxon>
        <taxon>Fungi</taxon>
        <taxon>Dikarya</taxon>
        <taxon>Ascomycota</taxon>
        <taxon>Pezizomycotina</taxon>
        <taxon>Sordariomycetes</taxon>
        <taxon>Hypocreomycetidae</taxon>
        <taxon>Hypocreales</taxon>
        <taxon>Bionectriaceae</taxon>
        <taxon>Hapsidospora</taxon>
    </lineage>
</organism>
<dbReference type="EC" id="3.1.1.47" evidence="1"/>
<keyword evidence="7" id="KW-1185">Reference proteome</keyword>
<evidence type="ECO:0000313" key="6">
    <source>
        <dbReference type="EMBL" id="KFH46045.1"/>
    </source>
</evidence>
<keyword evidence="5" id="KW-0732">Signal</keyword>
<dbReference type="GO" id="GO:0003847">
    <property type="term" value="F:1-alkyl-2-acetylglycerophosphocholine esterase activity"/>
    <property type="evidence" value="ECO:0007669"/>
    <property type="project" value="UniProtKB-EC"/>
</dbReference>
<proteinExistence type="predicted"/>
<dbReference type="EMBL" id="JPKY01000024">
    <property type="protein sequence ID" value="KFH46045.1"/>
    <property type="molecule type" value="Genomic_DNA"/>
</dbReference>
<keyword evidence="4" id="KW-0443">Lipid metabolism</keyword>
<keyword evidence="2" id="KW-0378">Hydrolase</keyword>
<dbReference type="PANTHER" id="PTHR10272">
    <property type="entry name" value="PLATELET-ACTIVATING FACTOR ACETYLHYDROLASE"/>
    <property type="match status" value="1"/>
</dbReference>
<reference evidence="7" key="1">
    <citation type="journal article" date="2014" name="Genome Announc.">
        <title>Genome sequence and annotation of Acremonium chrysogenum, producer of the beta-lactam antibiotic cephalosporin C.</title>
        <authorList>
            <person name="Terfehr D."/>
            <person name="Dahlmann T.A."/>
            <person name="Specht T."/>
            <person name="Zadra I."/>
            <person name="Kuernsteiner H."/>
            <person name="Kueck U."/>
        </authorList>
    </citation>
    <scope>NUCLEOTIDE SEQUENCE [LARGE SCALE GENOMIC DNA]</scope>
    <source>
        <strain evidence="7">ATCC 11550 / CBS 779.69 / DSM 880 / IAM 14645 / JCM 23072 / IMI 49137</strain>
    </source>
</reference>
<feature type="signal peptide" evidence="5">
    <location>
        <begin position="1"/>
        <end position="17"/>
    </location>
</feature>
<dbReference type="SUPFAM" id="SSF53474">
    <property type="entry name" value="alpha/beta-Hydrolases"/>
    <property type="match status" value="1"/>
</dbReference>
<evidence type="ECO:0000256" key="3">
    <source>
        <dbReference type="ARBA" id="ARBA00022963"/>
    </source>
</evidence>
<keyword evidence="3" id="KW-0442">Lipid degradation</keyword>
<dbReference type="AlphaFoldDB" id="A0A086T9L3"/>
<evidence type="ECO:0000256" key="4">
    <source>
        <dbReference type="ARBA" id="ARBA00023098"/>
    </source>
</evidence>
<evidence type="ECO:0000256" key="5">
    <source>
        <dbReference type="SAM" id="SignalP"/>
    </source>
</evidence>
<dbReference type="Gene3D" id="3.40.50.1820">
    <property type="entry name" value="alpha/beta hydrolase"/>
    <property type="match status" value="1"/>
</dbReference>
<dbReference type="InterPro" id="IPR029058">
    <property type="entry name" value="AB_hydrolase_fold"/>
</dbReference>
<evidence type="ECO:0000256" key="2">
    <source>
        <dbReference type="ARBA" id="ARBA00022801"/>
    </source>
</evidence>
<accession>A0A086T9L3</accession>
<evidence type="ECO:0000313" key="7">
    <source>
        <dbReference type="Proteomes" id="UP000029964"/>
    </source>
</evidence>
<sequence length="381" mass="41832">MRFNCVAAALLPVAAIAQVFPVPEGDYKVQWINEELVDHSRVDPFNATHQRRMMISRFTPVPNKECITTCRTPYMTSNVAKIEDDILTEYLGDIGWPHGALGKLEVEMCCEVKKGHGHHNRGRKAPTLLFGTGLNTTRLFYTATAQHLAALGYEVVVMDHPYETDVVEFPDGQIIFGGHIGRDPNNTAELQRGLDIRARDTSFVLDALNICRTVYIGQSFGGAAAATAMANETRIAAGVNLDGALWGRAVRAGVPRPFLTLGSVNHNSSSPDEPSWGVFFDAMDARQPGVWYKELSLEDSVHGSYYDQSLIGDLTGLRDEGGELAAFFGKVTGERVMEVLRAYLGAFVEFAQLGGEEGRLLAGESDEFPDVSFLRSYHKGQ</sequence>